<dbReference type="Proteomes" id="UP000053328">
    <property type="component" value="Unassembled WGS sequence"/>
</dbReference>
<dbReference type="Pfam" id="PF22943">
    <property type="entry name" value="HTH_68"/>
    <property type="match status" value="1"/>
</dbReference>
<sequence length="203" mass="21728">MGNSSSKVAGKAAAGAARRQYPSTSSIANSATQPPTAASRTNPHPASSKPTASSQVHPSPAMSPPVDEKTQAIELDGRDPQFGSRLQRIGPVKLPSGVRPEEAFPTSSEPMQPAHNLFPSTQNNPAVILTQARQRINKQWEFEGENGGRPSFPGRTLLNSKEIKEALRMRDEVGKTSQEVEKQMKLKPGVLDQLVAKGMVANA</sequence>
<gene>
    <name evidence="3" type="ORF">PV08_09585</name>
</gene>
<feature type="compositionally biased region" description="Basic and acidic residues" evidence="1">
    <location>
        <begin position="66"/>
        <end position="79"/>
    </location>
</feature>
<keyword evidence="4" id="KW-1185">Reference proteome</keyword>
<feature type="compositionally biased region" description="Polar residues" evidence="1">
    <location>
        <begin position="21"/>
        <end position="57"/>
    </location>
</feature>
<evidence type="ECO:0000313" key="3">
    <source>
        <dbReference type="EMBL" id="KIW12308.1"/>
    </source>
</evidence>
<organism evidence="3 4">
    <name type="scientific">Exophiala spinifera</name>
    <dbReference type="NCBI Taxonomy" id="91928"/>
    <lineage>
        <taxon>Eukaryota</taxon>
        <taxon>Fungi</taxon>
        <taxon>Dikarya</taxon>
        <taxon>Ascomycota</taxon>
        <taxon>Pezizomycotina</taxon>
        <taxon>Eurotiomycetes</taxon>
        <taxon>Chaetothyriomycetidae</taxon>
        <taxon>Chaetothyriales</taxon>
        <taxon>Herpotrichiellaceae</taxon>
        <taxon>Exophiala</taxon>
    </lineage>
</organism>
<dbReference type="GeneID" id="27336668"/>
<feature type="compositionally biased region" description="Low complexity" evidence="1">
    <location>
        <begin position="1"/>
        <end position="17"/>
    </location>
</feature>
<dbReference type="OrthoDB" id="4085451at2759"/>
<dbReference type="STRING" id="91928.A0A0D2B005"/>
<dbReference type="EMBL" id="KN847498">
    <property type="protein sequence ID" value="KIW12308.1"/>
    <property type="molecule type" value="Genomic_DNA"/>
</dbReference>
<reference evidence="3 4" key="1">
    <citation type="submission" date="2015-01" db="EMBL/GenBank/DDBJ databases">
        <title>The Genome Sequence of Exophiala spinifera CBS89968.</title>
        <authorList>
            <consortium name="The Broad Institute Genomics Platform"/>
            <person name="Cuomo C."/>
            <person name="de Hoog S."/>
            <person name="Gorbushina A."/>
            <person name="Stielow B."/>
            <person name="Teixiera M."/>
            <person name="Abouelleil A."/>
            <person name="Chapman S.B."/>
            <person name="Priest M."/>
            <person name="Young S.K."/>
            <person name="Wortman J."/>
            <person name="Nusbaum C."/>
            <person name="Birren B."/>
        </authorList>
    </citation>
    <scope>NUCLEOTIDE SEQUENCE [LARGE SCALE GENOMIC DNA]</scope>
    <source>
        <strain evidence="3 4">CBS 89968</strain>
    </source>
</reference>
<feature type="domain" description="Helix-turn-helix" evidence="2">
    <location>
        <begin position="160"/>
        <end position="202"/>
    </location>
</feature>
<evidence type="ECO:0000256" key="1">
    <source>
        <dbReference type="SAM" id="MobiDB-lite"/>
    </source>
</evidence>
<dbReference type="InterPro" id="IPR054448">
    <property type="entry name" value="HTH_put_ascomycetes"/>
</dbReference>
<protein>
    <recommendedName>
        <fullName evidence="2">Helix-turn-helix domain-containing protein</fullName>
    </recommendedName>
</protein>
<dbReference type="AlphaFoldDB" id="A0A0D2B005"/>
<evidence type="ECO:0000259" key="2">
    <source>
        <dbReference type="Pfam" id="PF22943"/>
    </source>
</evidence>
<feature type="region of interest" description="Disordered" evidence="1">
    <location>
        <begin position="1"/>
        <end position="121"/>
    </location>
</feature>
<accession>A0A0D2B005</accession>
<proteinExistence type="predicted"/>
<name>A0A0D2B005_9EURO</name>
<evidence type="ECO:0000313" key="4">
    <source>
        <dbReference type="Proteomes" id="UP000053328"/>
    </source>
</evidence>
<dbReference type="HOGENOM" id="CLU_087328_0_0_1"/>
<dbReference type="VEuPathDB" id="FungiDB:PV08_09585"/>
<dbReference type="RefSeq" id="XP_016232524.1">
    <property type="nucleotide sequence ID" value="XM_016383901.1"/>
</dbReference>